<feature type="domain" description="DUF8175" evidence="3">
    <location>
        <begin position="28"/>
        <end position="201"/>
    </location>
</feature>
<dbReference type="EMBL" id="JAECSB010000010">
    <property type="protein sequence ID" value="MBH5141134.1"/>
    <property type="molecule type" value="Genomic_DNA"/>
</dbReference>
<organism evidence="4 5">
    <name type="scientific">Rhodococcus erythropolis</name>
    <name type="common">Arthrobacter picolinophilus</name>
    <dbReference type="NCBI Taxonomy" id="1833"/>
    <lineage>
        <taxon>Bacteria</taxon>
        <taxon>Bacillati</taxon>
        <taxon>Actinomycetota</taxon>
        <taxon>Actinomycetes</taxon>
        <taxon>Mycobacteriales</taxon>
        <taxon>Nocardiaceae</taxon>
        <taxon>Rhodococcus</taxon>
        <taxon>Rhodococcus erythropolis group</taxon>
    </lineage>
</organism>
<evidence type="ECO:0000313" key="4">
    <source>
        <dbReference type="EMBL" id="MBH5141134.1"/>
    </source>
</evidence>
<keyword evidence="5" id="KW-1185">Reference proteome</keyword>
<accession>A0A8I1D569</accession>
<evidence type="ECO:0000256" key="1">
    <source>
        <dbReference type="SAM" id="MobiDB-lite"/>
    </source>
</evidence>
<dbReference type="RefSeq" id="WP_197940400.1">
    <property type="nucleotide sequence ID" value="NZ_JAECSB010000010.1"/>
</dbReference>
<dbReference type="Pfam" id="PF26526">
    <property type="entry name" value="DUF8175"/>
    <property type="match status" value="1"/>
</dbReference>
<proteinExistence type="predicted"/>
<feature type="compositionally biased region" description="Low complexity" evidence="1">
    <location>
        <begin position="31"/>
        <end position="47"/>
    </location>
</feature>
<comment type="caution">
    <text evidence="4">The sequence shown here is derived from an EMBL/GenBank/DDBJ whole genome shotgun (WGS) entry which is preliminary data.</text>
</comment>
<evidence type="ECO:0000259" key="3">
    <source>
        <dbReference type="Pfam" id="PF26526"/>
    </source>
</evidence>
<dbReference type="AlphaFoldDB" id="A0A8I1D569"/>
<feature type="signal peptide" evidence="2">
    <location>
        <begin position="1"/>
        <end position="20"/>
    </location>
</feature>
<feature type="region of interest" description="Disordered" evidence="1">
    <location>
        <begin position="25"/>
        <end position="47"/>
    </location>
</feature>
<dbReference type="InterPro" id="IPR058488">
    <property type="entry name" value="DUF8175"/>
</dbReference>
<name>A0A8I1D569_RHOER</name>
<protein>
    <recommendedName>
        <fullName evidence="3">DUF8175 domain-containing protein</fullName>
    </recommendedName>
</protein>
<sequence>MKLTQRIGFAVMAAAVVAVGAGCGSDDSDTPADVATTAAPDVSAPPSNVRWQDYQTIALPVADQGPKTNSGSGPVSGFTHDPQGAALAAIQQTVRLSVAPDHQWPGVVAAGVAPGPARDDFAISRQLLSFTAPPAPAEAPKIVGYEVTDYNADNAAVTVYSSFPDQSFAASQVTVVWSGEDWKLLLPGDDETSGRVSSVDGLPSSAIALAANR</sequence>
<reference evidence="4 5" key="1">
    <citation type="submission" date="2020-12" db="EMBL/GenBank/DDBJ databases">
        <title>Draft genome sequence of furan degrading bacterial strain FUR100.</title>
        <authorList>
            <person name="Woiski C."/>
        </authorList>
    </citation>
    <scope>NUCLEOTIDE SEQUENCE [LARGE SCALE GENOMIC DNA]</scope>
    <source>
        <strain evidence="4 5">FUR100</strain>
    </source>
</reference>
<evidence type="ECO:0000256" key="2">
    <source>
        <dbReference type="SAM" id="SignalP"/>
    </source>
</evidence>
<keyword evidence="2" id="KW-0732">Signal</keyword>
<feature type="chain" id="PRO_5034303352" description="DUF8175 domain-containing protein" evidence="2">
    <location>
        <begin position="21"/>
        <end position="213"/>
    </location>
</feature>
<gene>
    <name evidence="4" type="ORF">I3517_00690</name>
</gene>
<dbReference type="GeneID" id="93806390"/>
<dbReference type="PROSITE" id="PS51257">
    <property type="entry name" value="PROKAR_LIPOPROTEIN"/>
    <property type="match status" value="1"/>
</dbReference>
<dbReference type="Proteomes" id="UP000627573">
    <property type="component" value="Unassembled WGS sequence"/>
</dbReference>
<evidence type="ECO:0000313" key="5">
    <source>
        <dbReference type="Proteomes" id="UP000627573"/>
    </source>
</evidence>